<evidence type="ECO:0000256" key="1">
    <source>
        <dbReference type="SAM" id="MobiDB-lite"/>
    </source>
</evidence>
<feature type="region of interest" description="Disordered" evidence="1">
    <location>
        <begin position="1323"/>
        <end position="1351"/>
    </location>
</feature>
<dbReference type="CDD" id="cd00009">
    <property type="entry name" value="AAA"/>
    <property type="match status" value="1"/>
</dbReference>
<evidence type="ECO:0000313" key="3">
    <source>
        <dbReference type="EMBL" id="BAT25551.1"/>
    </source>
</evidence>
<dbReference type="InterPro" id="IPR007111">
    <property type="entry name" value="NACHT_NTPase"/>
</dbReference>
<feature type="region of interest" description="Disordered" evidence="1">
    <location>
        <begin position="1"/>
        <end position="20"/>
    </location>
</feature>
<organism evidence="3">
    <name type="scientific">Aureimonas altamirensis</name>
    <dbReference type="NCBI Taxonomy" id="370622"/>
    <lineage>
        <taxon>Bacteria</taxon>
        <taxon>Pseudomonadati</taxon>
        <taxon>Pseudomonadota</taxon>
        <taxon>Alphaproteobacteria</taxon>
        <taxon>Hyphomicrobiales</taxon>
        <taxon>Aurantimonadaceae</taxon>
        <taxon>Aureimonas</taxon>
    </lineage>
</organism>
<dbReference type="RefSeq" id="WP_082646706.1">
    <property type="nucleotide sequence ID" value="NZ_BBWQ01000001.1"/>
</dbReference>
<sequence>MKNAKKENKETAPLDSAKAETRAGGAATASGMNFQAAVTAVAVIHLARGTPVGWLDGLANDVPVAVLAETAGAGDDIQIECIGGEIVEAQIKRGLSVGSRLWEPLIALSRAISANEISFGVLVVCPVSSQTVGTQLAQDIVRLGSGASDRLSQTGAKFVAKLRENSLDAQTVCKRLRIVRMHCLRNDDASVKAAQAELAHICARKDQVQQSWDRLYRDAHSLIEMRGRRTAVSVLQVLRSAAIEVASPSKAGPVTEIEALTKWLLSTTGEFFVVGSDTSLSLDTDWIKVSVQVSDKEVASDRDLAKALEEYHAWYEKDPPGNRRSLIEPDTLGLFYPHCVIVGGPGMGKSLLLKRLAREYAKRSHPVLRISLPALYARMKHHGSGFEEGLFSLGLDNSGLSVAGLERRGQNWVLICDSLDECGHDQEIVTDGLLKFAASNPGCKIVVATRPVGYRRSLLGKWRHYELLPLETNFVPEHLATLISGLFSGDKQKADPAIKFARSQIENNDTAKLVARSPLLLSMIATLAANGTSIGTTKSRLYQSFFELIDTASARKPANATVTRPVLDRFLQAAAWTILTETLPSSSAVIDAAAAVLMSELQCSSLKAKSTAADCLTYWQQVGLLELVSHASAETITFIHRSFAEFAAAGFLGTLPKAECTREIGCKIDQPPWQEVLNFAASGGLVNEIIDACDLANIESLKRALSLAADSDAEVSHSRLKLLVDRGFDHVKGERRDQAHAVGSLLERTSRRYPEAVRDTASSFINASRPWTRLVAWACLVNCGSDAIDFNALTDALLQLPKSVELQSWNSLGGFRLVKDDGHELLASLILAGCRIVLERCSPEESDRIVPEILSAKDLHTLGFYQRIEPLLREFGKDYDIGGSRSAFSQGLGWNTEGYNEAWDAFFHHLFMIIGEAGKATDVTPVRDLEDLPYVSAFLQMTSFWELPASNVWAWAREFDRDAVREVVAGALKCSGVPEDLIARDASRFTAAQPLAERGTGRITAFGHLPTVDVWEIDYTKVDAAILDLRKLEAALYHRCEWTIQVAVNLLIRKADSAARRGIVERVLKNGRGITLWAAAAIAESLEVGSRVEILGERLRQPLCSGCEYVMSALEDDLAAGNEAYDLLRHCLMADDVSVAVEAAKAALRLSDTAGDDLMAVLSSAYEFWLEHEEPYPKGGGTVPRSPRPTLLQAIQKTEPVSDSKLFELIADDRSDVRDLAEKWLIGRMAIADEVRTDFLGGLERAGVKPRFLTAALRENVPFSGAQLTRIRSLLNDPNAEMRYAAMGVLLETYLATEDIIAHASALVSDSEQDIRDRAHRIRHKHSKAAAEGTTARPRPPIAARTTFDEA</sequence>
<reference evidence="3" key="1">
    <citation type="journal article" date="2015" name="Proc. Natl. Acad. Sci. U.S.A.">
        <title>Bacterial clade with the ribosomal RNA operon on a small plasmid rather than the chromosome.</title>
        <authorList>
            <person name="Anda M."/>
            <person name="Ohtsubo Y."/>
            <person name="Okubo T."/>
            <person name="Sugawara M."/>
            <person name="Nagata Y."/>
            <person name="Tsuda M."/>
            <person name="Minamisawa K."/>
            <person name="Mitsui H."/>
        </authorList>
    </citation>
    <scope>NUCLEOTIDE SEQUENCE</scope>
    <source>
        <strain evidence="3">DSM 21988</strain>
    </source>
</reference>
<dbReference type="Gene3D" id="3.40.50.300">
    <property type="entry name" value="P-loop containing nucleotide triphosphate hydrolases"/>
    <property type="match status" value="1"/>
</dbReference>
<protein>
    <recommendedName>
        <fullName evidence="2">NACHT domain-containing protein</fullName>
    </recommendedName>
</protein>
<dbReference type="Pfam" id="PF05729">
    <property type="entry name" value="NACHT"/>
    <property type="match status" value="1"/>
</dbReference>
<dbReference type="InterPro" id="IPR016024">
    <property type="entry name" value="ARM-type_fold"/>
</dbReference>
<dbReference type="EMBL" id="LC066370">
    <property type="protein sequence ID" value="BAT25551.1"/>
    <property type="molecule type" value="Genomic_DNA"/>
</dbReference>
<dbReference type="SUPFAM" id="SSF52540">
    <property type="entry name" value="P-loop containing nucleoside triphosphate hydrolases"/>
    <property type="match status" value="1"/>
</dbReference>
<dbReference type="InterPro" id="IPR027417">
    <property type="entry name" value="P-loop_NTPase"/>
</dbReference>
<accession>A0A0P0YW22</accession>
<evidence type="ECO:0000259" key="2">
    <source>
        <dbReference type="Pfam" id="PF05729"/>
    </source>
</evidence>
<dbReference type="SUPFAM" id="SSF48371">
    <property type="entry name" value="ARM repeat"/>
    <property type="match status" value="1"/>
</dbReference>
<proteinExistence type="predicted"/>
<name>A0A0P0YW22_9HYPH</name>
<feature type="domain" description="NACHT" evidence="2">
    <location>
        <begin position="339"/>
        <end position="473"/>
    </location>
</feature>